<accession>A0A366LEG4</accession>
<keyword evidence="2" id="KW-1185">Reference proteome</keyword>
<dbReference type="Proteomes" id="UP000252081">
    <property type="component" value="Unassembled WGS sequence"/>
</dbReference>
<protein>
    <submittedName>
        <fullName evidence="1">Uncharacterized protein</fullName>
    </submittedName>
</protein>
<dbReference type="AlphaFoldDB" id="A0A366LEG4"/>
<evidence type="ECO:0000313" key="2">
    <source>
        <dbReference type="Proteomes" id="UP000252081"/>
    </source>
</evidence>
<evidence type="ECO:0000313" key="1">
    <source>
        <dbReference type="EMBL" id="RBQ11542.1"/>
    </source>
</evidence>
<reference evidence="1 2" key="1">
    <citation type="submission" date="2018-07" db="EMBL/GenBank/DDBJ databases">
        <title>A draft genome of a endophytic bacteria, a new species of Pedobacter.</title>
        <authorList>
            <person name="Zhang Z.D."/>
            <person name="Chen Z.J."/>
        </authorList>
    </citation>
    <scope>NUCLEOTIDE SEQUENCE [LARGE SCALE GENOMIC DNA]</scope>
    <source>
        <strain evidence="1 2">RS10</strain>
    </source>
</reference>
<dbReference type="EMBL" id="QNQU01000002">
    <property type="protein sequence ID" value="RBQ11542.1"/>
    <property type="molecule type" value="Genomic_DNA"/>
</dbReference>
<dbReference type="OrthoDB" id="9788517at2"/>
<name>A0A366LEG4_9SPHI</name>
<sequence length="154" mass="17503">MRGKSDQEISAASLLRNRRPRWTETGGHFKSETRGHFRRNTQLGIKVIYYIDPYPGISGKQILKAGSLENQPTVRLFNGAIGKAYHWLYEPIMSYKDELALLFGQETTDIASTYKREMESQIATINVQTEIINQLQTKIISLEGKLETATAKPK</sequence>
<gene>
    <name evidence="1" type="ORF">DRW42_03515</name>
</gene>
<proteinExistence type="predicted"/>
<dbReference type="RefSeq" id="WP_113947456.1">
    <property type="nucleotide sequence ID" value="NZ_QNQU01000002.1"/>
</dbReference>
<comment type="caution">
    <text evidence="1">The sequence shown here is derived from an EMBL/GenBank/DDBJ whole genome shotgun (WGS) entry which is preliminary data.</text>
</comment>
<organism evidence="1 2">
    <name type="scientific">Pedobacter miscanthi</name>
    <dbReference type="NCBI Taxonomy" id="2259170"/>
    <lineage>
        <taxon>Bacteria</taxon>
        <taxon>Pseudomonadati</taxon>
        <taxon>Bacteroidota</taxon>
        <taxon>Sphingobacteriia</taxon>
        <taxon>Sphingobacteriales</taxon>
        <taxon>Sphingobacteriaceae</taxon>
        <taxon>Pedobacter</taxon>
    </lineage>
</organism>